<sequence length="275" mass="30930">MNKTNEINILFVSDVHENFDNLDTVTKYVTSKTKNYDLILFGGDFVTIPKPQEATEEELKIAENTTKKLITQLEKLGQQLIYIPGNHDSSRLFNNLILGSKKNTTNLHKGYQLIGQNLVIAGLGGSVVGIQNGEVIWDAYPYHSNDLAKKDLEQLLDDLKKDKELPEKYQLILLTHCGPSNTCTSIINNIPQKQILSGIPFLYELYNSNSLGELDSLKMKFFLNLHGHSHDSQGMSKIGDVKIINAGSVKKGNFSTLKIVKNEEWELKSVKFHLI</sequence>
<dbReference type="SUPFAM" id="SSF56300">
    <property type="entry name" value="Metallo-dependent phosphatases"/>
    <property type="match status" value="1"/>
</dbReference>
<evidence type="ECO:0000259" key="2">
    <source>
        <dbReference type="Pfam" id="PF00149"/>
    </source>
</evidence>
<comment type="caution">
    <text evidence="3">The sequence shown here is derived from an EMBL/GenBank/DDBJ whole genome shotgun (WGS) entry which is preliminary data.</text>
</comment>
<dbReference type="EMBL" id="JAOAOG010000234">
    <property type="protein sequence ID" value="KAJ6238038.1"/>
    <property type="molecule type" value="Genomic_DNA"/>
</dbReference>
<keyword evidence="1" id="KW-0175">Coiled coil</keyword>
<proteinExistence type="predicted"/>
<accession>A0ABQ8Y1P1</accession>
<dbReference type="Pfam" id="PF00149">
    <property type="entry name" value="Metallophos"/>
    <property type="match status" value="1"/>
</dbReference>
<dbReference type="InterPro" id="IPR004843">
    <property type="entry name" value="Calcineurin-like_PHP"/>
</dbReference>
<dbReference type="PANTHER" id="PTHR37523">
    <property type="entry name" value="METALLOPHOSPHOESTERASE"/>
    <property type="match status" value="1"/>
</dbReference>
<dbReference type="PANTHER" id="PTHR37523:SF1">
    <property type="entry name" value="CALCINEURIN-LIKE PHOSPHOESTERASE DOMAIN-CONTAINING PROTEIN"/>
    <property type="match status" value="1"/>
</dbReference>
<protein>
    <submittedName>
        <fullName evidence="3">Metallophosphoesterase</fullName>
    </submittedName>
</protein>
<feature type="coiled-coil region" evidence="1">
    <location>
        <begin position="52"/>
        <end position="79"/>
    </location>
</feature>
<keyword evidence="4" id="KW-1185">Reference proteome</keyword>
<reference evidence="3" key="1">
    <citation type="submission" date="2022-08" db="EMBL/GenBank/DDBJ databases">
        <title>Novel sulfate-reducing endosymbionts in the free-living metamonad Anaeramoeba.</title>
        <authorList>
            <person name="Jerlstrom-Hultqvist J."/>
            <person name="Cepicka I."/>
            <person name="Gallot-Lavallee L."/>
            <person name="Salas-Leiva D."/>
            <person name="Curtis B.A."/>
            <person name="Zahonova K."/>
            <person name="Pipaliya S."/>
            <person name="Dacks J."/>
            <person name="Roger A.J."/>
        </authorList>
    </citation>
    <scope>NUCLEOTIDE SEQUENCE</scope>
    <source>
        <strain evidence="3">Schooner1</strain>
    </source>
</reference>
<dbReference type="Gene3D" id="3.60.21.10">
    <property type="match status" value="1"/>
</dbReference>
<name>A0ABQ8Y1P1_9EUKA</name>
<evidence type="ECO:0000313" key="3">
    <source>
        <dbReference type="EMBL" id="KAJ6238038.1"/>
    </source>
</evidence>
<feature type="domain" description="Calcineurin-like phosphoesterase" evidence="2">
    <location>
        <begin position="8"/>
        <end position="230"/>
    </location>
</feature>
<dbReference type="InterPro" id="IPR029052">
    <property type="entry name" value="Metallo-depent_PP-like"/>
</dbReference>
<organism evidence="3 4">
    <name type="scientific">Anaeramoeba flamelloides</name>
    <dbReference type="NCBI Taxonomy" id="1746091"/>
    <lineage>
        <taxon>Eukaryota</taxon>
        <taxon>Metamonada</taxon>
        <taxon>Anaeramoebidae</taxon>
        <taxon>Anaeramoeba</taxon>
    </lineage>
</organism>
<evidence type="ECO:0000313" key="4">
    <source>
        <dbReference type="Proteomes" id="UP001150062"/>
    </source>
</evidence>
<evidence type="ECO:0000256" key="1">
    <source>
        <dbReference type="SAM" id="Coils"/>
    </source>
</evidence>
<dbReference type="Proteomes" id="UP001150062">
    <property type="component" value="Unassembled WGS sequence"/>
</dbReference>
<gene>
    <name evidence="3" type="ORF">M0813_03272</name>
</gene>